<dbReference type="AlphaFoldDB" id="A0A371EMW1"/>
<evidence type="ECO:0000313" key="2">
    <source>
        <dbReference type="Proteomes" id="UP000257109"/>
    </source>
</evidence>
<organism evidence="1 2">
    <name type="scientific">Mucuna pruriens</name>
    <name type="common">Velvet bean</name>
    <name type="synonym">Dolichos pruriens</name>
    <dbReference type="NCBI Taxonomy" id="157652"/>
    <lineage>
        <taxon>Eukaryota</taxon>
        <taxon>Viridiplantae</taxon>
        <taxon>Streptophyta</taxon>
        <taxon>Embryophyta</taxon>
        <taxon>Tracheophyta</taxon>
        <taxon>Spermatophyta</taxon>
        <taxon>Magnoliopsida</taxon>
        <taxon>eudicotyledons</taxon>
        <taxon>Gunneridae</taxon>
        <taxon>Pentapetalae</taxon>
        <taxon>rosids</taxon>
        <taxon>fabids</taxon>
        <taxon>Fabales</taxon>
        <taxon>Fabaceae</taxon>
        <taxon>Papilionoideae</taxon>
        <taxon>50 kb inversion clade</taxon>
        <taxon>NPAAA clade</taxon>
        <taxon>indigoferoid/millettioid clade</taxon>
        <taxon>Phaseoleae</taxon>
        <taxon>Mucuna</taxon>
    </lineage>
</organism>
<sequence length="162" mass="18377">GLLQVREIFIRCDVSPHWWCLIGGTVLPSHHQSGGLFPIRNDSLGCKFFPGTLRGVAMHWLATLPGCTIPSFNDLTVLQTKGKSLKSYLVRLNNTTVRINDLDKKFFVKALQKWLRAGQFSDALALRRPNSMREIRARVEKHIEVEEDVTDLLEAERQPVAL</sequence>
<dbReference type="Proteomes" id="UP000257109">
    <property type="component" value="Unassembled WGS sequence"/>
</dbReference>
<proteinExistence type="predicted"/>
<evidence type="ECO:0000313" key="1">
    <source>
        <dbReference type="EMBL" id="RDX67239.1"/>
    </source>
</evidence>
<gene>
    <name evidence="1" type="ORF">CR513_53913</name>
</gene>
<name>A0A371EMW1_MUCPR</name>
<dbReference type="EMBL" id="QJKJ01013086">
    <property type="protein sequence ID" value="RDX67239.1"/>
    <property type="molecule type" value="Genomic_DNA"/>
</dbReference>
<comment type="caution">
    <text evidence="1">The sequence shown here is derived from an EMBL/GenBank/DDBJ whole genome shotgun (WGS) entry which is preliminary data.</text>
</comment>
<evidence type="ECO:0008006" key="3">
    <source>
        <dbReference type="Google" id="ProtNLM"/>
    </source>
</evidence>
<accession>A0A371EMW1</accession>
<reference evidence="1" key="1">
    <citation type="submission" date="2018-05" db="EMBL/GenBank/DDBJ databases">
        <title>Draft genome of Mucuna pruriens seed.</title>
        <authorList>
            <person name="Nnadi N.E."/>
            <person name="Vos R."/>
            <person name="Hasami M.H."/>
            <person name="Devisetty U.K."/>
            <person name="Aguiy J.C."/>
        </authorList>
    </citation>
    <scope>NUCLEOTIDE SEQUENCE [LARGE SCALE GENOMIC DNA]</scope>
    <source>
        <strain evidence="1">JCA_2017</strain>
    </source>
</reference>
<protein>
    <recommendedName>
        <fullName evidence="3">Retrotransposon gag domain-containing protein</fullName>
    </recommendedName>
</protein>
<feature type="non-terminal residue" evidence="1">
    <location>
        <position position="1"/>
    </location>
</feature>
<keyword evidence="2" id="KW-1185">Reference proteome</keyword>